<name>A0A8J4QLY6_9ROSI</name>
<evidence type="ECO:0000313" key="3">
    <source>
        <dbReference type="Proteomes" id="UP000737018"/>
    </source>
</evidence>
<dbReference type="EMBL" id="JRKL02003677">
    <property type="protein sequence ID" value="KAF3954516.1"/>
    <property type="molecule type" value="Genomic_DNA"/>
</dbReference>
<dbReference type="AlphaFoldDB" id="A0A8J4QLY6"/>
<proteinExistence type="predicted"/>
<evidence type="ECO:0000313" key="2">
    <source>
        <dbReference type="EMBL" id="KAF3954516.1"/>
    </source>
</evidence>
<dbReference type="Gene3D" id="2.60.120.430">
    <property type="entry name" value="Galactose-binding lectin"/>
    <property type="match status" value="1"/>
</dbReference>
<comment type="caution">
    <text evidence="2">The sequence shown here is derived from an EMBL/GenBank/DDBJ whole genome shotgun (WGS) entry which is preliminary data.</text>
</comment>
<dbReference type="PANTHER" id="PTHR34081:SF1">
    <property type="entry name" value="MALECTIN, LEUCINE-RICH REPEAT DOMAIN, L DOMAIN-LIKE PROTEIN-RELATED"/>
    <property type="match status" value="1"/>
</dbReference>
<dbReference type="OrthoDB" id="1938112at2759"/>
<protein>
    <recommendedName>
        <fullName evidence="1">Malectin domain-containing protein</fullName>
    </recommendedName>
</protein>
<accession>A0A8J4QLY6</accession>
<organism evidence="2 3">
    <name type="scientific">Castanea mollissima</name>
    <name type="common">Chinese chestnut</name>
    <dbReference type="NCBI Taxonomy" id="60419"/>
    <lineage>
        <taxon>Eukaryota</taxon>
        <taxon>Viridiplantae</taxon>
        <taxon>Streptophyta</taxon>
        <taxon>Embryophyta</taxon>
        <taxon>Tracheophyta</taxon>
        <taxon>Spermatophyta</taxon>
        <taxon>Magnoliopsida</taxon>
        <taxon>eudicotyledons</taxon>
        <taxon>Gunneridae</taxon>
        <taxon>Pentapetalae</taxon>
        <taxon>rosids</taxon>
        <taxon>fabids</taxon>
        <taxon>Fagales</taxon>
        <taxon>Fagaceae</taxon>
        <taxon>Castanea</taxon>
    </lineage>
</organism>
<dbReference type="InterPro" id="IPR021720">
    <property type="entry name" value="Malectin_dom"/>
</dbReference>
<dbReference type="Pfam" id="PF11721">
    <property type="entry name" value="Malectin"/>
    <property type="match status" value="1"/>
</dbReference>
<gene>
    <name evidence="2" type="ORF">CMV_020148</name>
</gene>
<keyword evidence="3" id="KW-1185">Reference proteome</keyword>
<dbReference type="PANTHER" id="PTHR34081">
    <property type="entry name" value="MALECTIN DOMAIN-CONTAINING PROTEIN"/>
    <property type="match status" value="1"/>
</dbReference>
<reference evidence="2" key="1">
    <citation type="submission" date="2020-03" db="EMBL/GenBank/DDBJ databases">
        <title>Castanea mollissima Vanexum genome sequencing.</title>
        <authorList>
            <person name="Staton M."/>
        </authorList>
    </citation>
    <scope>NUCLEOTIDE SEQUENCE</scope>
    <source>
        <tissue evidence="2">Leaf</tissue>
    </source>
</reference>
<feature type="domain" description="Malectin" evidence="1">
    <location>
        <begin position="7"/>
        <end position="67"/>
    </location>
</feature>
<sequence length="117" mass="12916">MESVYPGKLALKDFKIENDAQGLDQADIKNFTAVVMNKILMIRFHWAGKGTTAAPKRGIYGPLVSAIFVESDFSPSVDGKVCGWSCSSSAIPHFYDFRHSLVEGGGLYEREDIKGKR</sequence>
<evidence type="ECO:0000259" key="1">
    <source>
        <dbReference type="Pfam" id="PF11721"/>
    </source>
</evidence>
<dbReference type="Proteomes" id="UP000737018">
    <property type="component" value="Unassembled WGS sequence"/>
</dbReference>